<comment type="similarity">
    <text evidence="1">Belongs to the cysteine dioxygenase family.</text>
</comment>
<feature type="binding site" evidence="6">
    <location>
        <position position="87"/>
    </location>
    <ligand>
        <name>Fe cation</name>
        <dbReference type="ChEBI" id="CHEBI:24875"/>
        <note>catalytic</note>
    </ligand>
</feature>
<evidence type="ECO:0000256" key="5">
    <source>
        <dbReference type="ARBA" id="ARBA00023004"/>
    </source>
</evidence>
<evidence type="ECO:0000313" key="8">
    <source>
        <dbReference type="EMBL" id="MBA8793760.1"/>
    </source>
</evidence>
<protein>
    <submittedName>
        <fullName evidence="8">Putative metal-dependent enzyme (Double-stranded beta helix superfamily)</fullName>
    </submittedName>
</protein>
<feature type="compositionally biased region" description="Low complexity" evidence="7">
    <location>
        <begin position="1"/>
        <end position="11"/>
    </location>
</feature>
<dbReference type="PANTHER" id="PTHR12918">
    <property type="entry name" value="CYSTEINE DIOXYGENASE"/>
    <property type="match status" value="1"/>
</dbReference>
<evidence type="ECO:0000256" key="6">
    <source>
        <dbReference type="PIRSR" id="PIRSR610300-51"/>
    </source>
</evidence>
<proteinExistence type="inferred from homology"/>
<feature type="region of interest" description="Disordered" evidence="7">
    <location>
        <begin position="1"/>
        <end position="27"/>
    </location>
</feature>
<reference evidence="8 9" key="1">
    <citation type="submission" date="2020-07" db="EMBL/GenBank/DDBJ databases">
        <title>Sequencing the genomes of 1000 actinobacteria strains.</title>
        <authorList>
            <person name="Klenk H.-P."/>
        </authorList>
    </citation>
    <scope>NUCLEOTIDE SEQUENCE [LARGE SCALE GENOMIC DNA]</scope>
    <source>
        <strain evidence="8 9">DSM 100723</strain>
    </source>
</reference>
<organism evidence="8 9">
    <name type="scientific">Microlunatus kandeliicorticis</name>
    <dbReference type="NCBI Taxonomy" id="1759536"/>
    <lineage>
        <taxon>Bacteria</taxon>
        <taxon>Bacillati</taxon>
        <taxon>Actinomycetota</taxon>
        <taxon>Actinomycetes</taxon>
        <taxon>Propionibacteriales</taxon>
        <taxon>Propionibacteriaceae</taxon>
        <taxon>Microlunatus</taxon>
    </lineage>
</organism>
<keyword evidence="2 6" id="KW-0479">Metal-binding</keyword>
<keyword evidence="5 6" id="KW-0408">Iron</keyword>
<dbReference type="SUPFAM" id="SSF51182">
    <property type="entry name" value="RmlC-like cupins"/>
    <property type="match status" value="1"/>
</dbReference>
<dbReference type="AlphaFoldDB" id="A0A7W3IRA0"/>
<evidence type="ECO:0000313" key="9">
    <source>
        <dbReference type="Proteomes" id="UP000523079"/>
    </source>
</evidence>
<keyword evidence="9" id="KW-1185">Reference proteome</keyword>
<dbReference type="RefSeq" id="WP_182559329.1">
    <property type="nucleotide sequence ID" value="NZ_JACGWT010000002.1"/>
</dbReference>
<sequence length="182" mass="19555">MSPSSSSSSLSVPAAAHTDALPTSSTDPGLALRRLLAEPDRWRPRLDHDLGPHAGAGPVRVLLEETADVELWLLRWAPGQGNGWHSHGDSHGAFVPVLGTLTEWVAGSTDPVRPPRIQGQRLVETGHVRTFGIPHVHHVINASPEPAVSLHAYGPALTEITRYAVVGDLLDVVEDRRLGVTR</sequence>
<dbReference type="InterPro" id="IPR014710">
    <property type="entry name" value="RmlC-like_jellyroll"/>
</dbReference>
<dbReference type="GO" id="GO:0008198">
    <property type="term" value="F:ferrous iron binding"/>
    <property type="evidence" value="ECO:0007669"/>
    <property type="project" value="TreeGrafter"/>
</dbReference>
<dbReference type="InterPro" id="IPR011051">
    <property type="entry name" value="RmlC_Cupin_sf"/>
</dbReference>
<keyword evidence="3" id="KW-0223">Dioxygenase</keyword>
<feature type="binding site" evidence="6">
    <location>
        <position position="85"/>
    </location>
    <ligand>
        <name>Fe cation</name>
        <dbReference type="ChEBI" id="CHEBI:24875"/>
        <note>catalytic</note>
    </ligand>
</feature>
<dbReference type="CDD" id="cd10548">
    <property type="entry name" value="cupin_CDO"/>
    <property type="match status" value="1"/>
</dbReference>
<dbReference type="InterPro" id="IPR010300">
    <property type="entry name" value="CDO_1"/>
</dbReference>
<evidence type="ECO:0000256" key="4">
    <source>
        <dbReference type="ARBA" id="ARBA00023002"/>
    </source>
</evidence>
<dbReference type="Proteomes" id="UP000523079">
    <property type="component" value="Unassembled WGS sequence"/>
</dbReference>
<evidence type="ECO:0000256" key="1">
    <source>
        <dbReference type="ARBA" id="ARBA00006622"/>
    </source>
</evidence>
<feature type="binding site" evidence="6">
    <location>
        <position position="137"/>
    </location>
    <ligand>
        <name>Fe cation</name>
        <dbReference type="ChEBI" id="CHEBI:24875"/>
        <note>catalytic</note>
    </ligand>
</feature>
<name>A0A7W3IRA0_9ACTN</name>
<dbReference type="EMBL" id="JACGWT010000002">
    <property type="protein sequence ID" value="MBA8793760.1"/>
    <property type="molecule type" value="Genomic_DNA"/>
</dbReference>
<gene>
    <name evidence="8" type="ORF">FHX74_001365</name>
</gene>
<evidence type="ECO:0000256" key="2">
    <source>
        <dbReference type="ARBA" id="ARBA00022723"/>
    </source>
</evidence>
<comment type="caution">
    <text evidence="8">The sequence shown here is derived from an EMBL/GenBank/DDBJ whole genome shotgun (WGS) entry which is preliminary data.</text>
</comment>
<keyword evidence="4" id="KW-0560">Oxidoreductase</keyword>
<dbReference type="GO" id="GO:0016702">
    <property type="term" value="F:oxidoreductase activity, acting on single donors with incorporation of molecular oxygen, incorporation of two atoms of oxygen"/>
    <property type="evidence" value="ECO:0007669"/>
    <property type="project" value="InterPro"/>
</dbReference>
<dbReference type="PANTHER" id="PTHR12918:SF1">
    <property type="entry name" value="CYSTEINE DIOXYGENASE TYPE 1"/>
    <property type="match status" value="1"/>
</dbReference>
<accession>A0A7W3IRA0</accession>
<evidence type="ECO:0000256" key="3">
    <source>
        <dbReference type="ARBA" id="ARBA00022964"/>
    </source>
</evidence>
<evidence type="ECO:0000256" key="7">
    <source>
        <dbReference type="SAM" id="MobiDB-lite"/>
    </source>
</evidence>
<dbReference type="Gene3D" id="2.60.120.10">
    <property type="entry name" value="Jelly Rolls"/>
    <property type="match status" value="1"/>
</dbReference>
<dbReference type="Pfam" id="PF05995">
    <property type="entry name" value="CDO_I"/>
    <property type="match status" value="1"/>
</dbReference>